<sequence length="169" mass="18587">MLAGMSLRIALLGLLSAVGPASGYDLAKKFERSLNHVWQAGHTQIYPELVKMAADGLLAVEAEGARGRKIYTVTAEGDHELRTWMVEHAPAGAVRSEIALQAFLLPLMTRDQAVGVVERIKAEFEARLETLDCKPRDHFGRYALDLGLAQARTGIRWAEDTLADLKDHP</sequence>
<feature type="domain" description="Transcription regulator PadR N-terminal" evidence="2">
    <location>
        <begin position="11"/>
        <end position="82"/>
    </location>
</feature>
<dbReference type="PANTHER" id="PTHR43252:SF6">
    <property type="entry name" value="NEGATIVE TRANSCRIPTION REGULATOR PADR"/>
    <property type="match status" value="1"/>
</dbReference>
<evidence type="ECO:0000256" key="1">
    <source>
        <dbReference type="SAM" id="SignalP"/>
    </source>
</evidence>
<dbReference type="InterPro" id="IPR018309">
    <property type="entry name" value="Tscrpt_reg_PadR_C"/>
</dbReference>
<name>A0ABP7BPV3_9ACTN</name>
<gene>
    <name evidence="4" type="primary">padR</name>
    <name evidence="4" type="ORF">GCM10022224_033250</name>
</gene>
<evidence type="ECO:0000313" key="4">
    <source>
        <dbReference type="EMBL" id="GAA3666571.1"/>
    </source>
</evidence>
<evidence type="ECO:0000259" key="2">
    <source>
        <dbReference type="Pfam" id="PF03551"/>
    </source>
</evidence>
<reference evidence="5" key="1">
    <citation type="journal article" date="2019" name="Int. J. Syst. Evol. Microbiol.">
        <title>The Global Catalogue of Microorganisms (GCM) 10K type strain sequencing project: providing services to taxonomists for standard genome sequencing and annotation.</title>
        <authorList>
            <consortium name="The Broad Institute Genomics Platform"/>
            <consortium name="The Broad Institute Genome Sequencing Center for Infectious Disease"/>
            <person name="Wu L."/>
            <person name="Ma J."/>
        </authorList>
    </citation>
    <scope>NUCLEOTIDE SEQUENCE [LARGE SCALE GENOMIC DNA]</scope>
    <source>
        <strain evidence="5">JCM 16904</strain>
    </source>
</reference>
<dbReference type="Pfam" id="PF03551">
    <property type="entry name" value="PadR"/>
    <property type="match status" value="1"/>
</dbReference>
<comment type="caution">
    <text evidence="4">The sequence shown here is derived from an EMBL/GenBank/DDBJ whole genome shotgun (WGS) entry which is preliminary data.</text>
</comment>
<keyword evidence="5" id="KW-1185">Reference proteome</keyword>
<dbReference type="PANTHER" id="PTHR43252">
    <property type="entry name" value="TRANSCRIPTIONAL REGULATOR YQJI"/>
    <property type="match status" value="1"/>
</dbReference>
<feature type="domain" description="Transcription regulator PadR C-terminal" evidence="3">
    <location>
        <begin position="94"/>
        <end position="165"/>
    </location>
</feature>
<dbReference type="EMBL" id="BAAAZP010000067">
    <property type="protein sequence ID" value="GAA3666571.1"/>
    <property type="molecule type" value="Genomic_DNA"/>
</dbReference>
<protein>
    <submittedName>
        <fullName evidence="4">Transcriptional regulator PadR</fullName>
    </submittedName>
</protein>
<keyword evidence="1" id="KW-0732">Signal</keyword>
<organism evidence="4 5">
    <name type="scientific">Nonomuraea antimicrobica</name>
    <dbReference type="NCBI Taxonomy" id="561173"/>
    <lineage>
        <taxon>Bacteria</taxon>
        <taxon>Bacillati</taxon>
        <taxon>Actinomycetota</taxon>
        <taxon>Actinomycetes</taxon>
        <taxon>Streptosporangiales</taxon>
        <taxon>Streptosporangiaceae</taxon>
        <taxon>Nonomuraea</taxon>
    </lineage>
</organism>
<feature type="chain" id="PRO_5046654832" evidence="1">
    <location>
        <begin position="24"/>
        <end position="169"/>
    </location>
</feature>
<dbReference type="InterPro" id="IPR036388">
    <property type="entry name" value="WH-like_DNA-bd_sf"/>
</dbReference>
<evidence type="ECO:0000313" key="5">
    <source>
        <dbReference type="Proteomes" id="UP001500902"/>
    </source>
</evidence>
<dbReference type="SUPFAM" id="SSF46785">
    <property type="entry name" value="Winged helix' DNA-binding domain"/>
    <property type="match status" value="1"/>
</dbReference>
<feature type="signal peptide" evidence="1">
    <location>
        <begin position="1"/>
        <end position="23"/>
    </location>
</feature>
<dbReference type="InterPro" id="IPR005149">
    <property type="entry name" value="Tscrpt_reg_PadR_N"/>
</dbReference>
<dbReference type="Pfam" id="PF10400">
    <property type="entry name" value="Vir_act_alpha_C"/>
    <property type="match status" value="1"/>
</dbReference>
<accession>A0ABP7BPV3</accession>
<proteinExistence type="predicted"/>
<dbReference type="InterPro" id="IPR036390">
    <property type="entry name" value="WH_DNA-bd_sf"/>
</dbReference>
<evidence type="ECO:0000259" key="3">
    <source>
        <dbReference type="Pfam" id="PF10400"/>
    </source>
</evidence>
<dbReference type="Proteomes" id="UP001500902">
    <property type="component" value="Unassembled WGS sequence"/>
</dbReference>
<dbReference type="Gene3D" id="1.10.10.10">
    <property type="entry name" value="Winged helix-like DNA-binding domain superfamily/Winged helix DNA-binding domain"/>
    <property type="match status" value="1"/>
</dbReference>